<reference evidence="3" key="3">
    <citation type="journal article" date="2006" name="Nucleic Acids Res.">
        <title>The Rice Annotation Project Database (RAP-DB): hub for Oryza sativa ssp. japonica genome information.</title>
        <authorList>
            <person name="Ohyanagi H."/>
            <person name="Tanaka T."/>
            <person name="Sakai H."/>
            <person name="Shigemoto Y."/>
            <person name="Yamaguchi K."/>
            <person name="Habara T."/>
            <person name="Fujii Y."/>
            <person name="Antonio B.A."/>
            <person name="Nagamura Y."/>
            <person name="Imanishi T."/>
            <person name="Ikeo K."/>
            <person name="Itoh T."/>
            <person name="Gojobori T."/>
            <person name="Sasaki T."/>
        </authorList>
    </citation>
    <scope>NUCLEOTIDE SEQUENCE</scope>
</reference>
<dbReference type="EMBL" id="AP008215">
    <property type="protein sequence ID" value="BAF25086.1"/>
    <property type="molecule type" value="Genomic_DNA"/>
</dbReference>
<proteinExistence type="predicted"/>
<dbReference type="KEGG" id="dosa:Os09g0415000"/>
<gene>
    <name evidence="3" type="ordered locus">Os09g0415000</name>
    <name evidence="2" type="ORF">P0707C02.18</name>
</gene>
<name>A0A0P0XNB9_ORYSJ</name>
<evidence type="ECO:0000313" key="4">
    <source>
        <dbReference type="Proteomes" id="UP000000763"/>
    </source>
</evidence>
<dbReference type="AlphaFoldDB" id="A0A0P0XNB9"/>
<dbReference type="Proteomes" id="UP000000763">
    <property type="component" value="Chromosome 9"/>
</dbReference>
<accession>A0A0P0XNB9</accession>
<dbReference type="Gramene" id="Os09t0415050-01">
    <property type="protein sequence ID" value="Os09t0415050-01"/>
    <property type="gene ID" value="Os09g0415050"/>
</dbReference>
<dbReference type="OMA" id="WAYLEIL"/>
<sequence length="149" mass="16183">MEMVLLAASDCPSDWGWNAELRCNLVPVAAKSAVQNAEGNTVSRSETMDVGTPWRRTMSVKNARTTVSAVYRCARAMKWAYLEILSTTVSMTVLPATRGKPSTKSMAISDHTAAGTGSGSSNPAGCKCSVLLRWQTRQPRTKSLTRRRS</sequence>
<evidence type="ECO:0000313" key="2">
    <source>
        <dbReference type="EMBL" id="BAD28905.1"/>
    </source>
</evidence>
<reference evidence="3" key="5">
    <citation type="journal article" date="2008" name="Nucleic Acids Res.">
        <title>The Rice Annotation Project Database (RAP-DB): 2008 update.</title>
        <authorList>
            <consortium name="The Rice Annotation Project (RAP)"/>
            <person name="Tanaka T."/>
            <person name="Antonio B.A."/>
            <person name="Kikuchi S."/>
            <person name="Matsumoto T."/>
            <person name="Nagamura Y."/>
            <person name="Numa H."/>
            <person name="Sakai H."/>
            <person name="Wu J."/>
            <person name="Itoh T."/>
            <person name="Sasaki T."/>
            <person name="Aono R."/>
            <person name="Fujii Y."/>
            <person name="Habara T."/>
            <person name="Harada E."/>
            <person name="Kanno M."/>
            <person name="Kawahara Y."/>
            <person name="Kawashima H."/>
            <person name="Kubooka H."/>
            <person name="Matsuya A."/>
            <person name="Nakaoka H."/>
            <person name="Saichi N."/>
            <person name="Sanbonmatsu R."/>
            <person name="Sato Y."/>
            <person name="Shinso Y."/>
            <person name="Suzuki M."/>
            <person name="Takeda J."/>
            <person name="Tanino M."/>
            <person name="Todokoro F."/>
            <person name="Yamaguchi K."/>
            <person name="Yamamoto N."/>
            <person name="Yamasaki C."/>
            <person name="Imanishi T."/>
            <person name="Okido T."/>
            <person name="Tada M."/>
            <person name="Ikeo K."/>
            <person name="Tateno Y."/>
            <person name="Gojobori T."/>
            <person name="Lin Y.C."/>
            <person name="Wei F.J."/>
            <person name="Hsing Y.I."/>
            <person name="Zhao Q."/>
            <person name="Han B."/>
            <person name="Kramer M.R."/>
            <person name="McCombie R.W."/>
            <person name="Lonsdale D."/>
            <person name="O'Donovan C.C."/>
            <person name="Whitfield E.J."/>
            <person name="Apweiler R."/>
            <person name="Koyanagi K.O."/>
            <person name="Khurana J.P."/>
            <person name="Raghuvanshi S."/>
            <person name="Singh N.K."/>
            <person name="Tyagi A.K."/>
            <person name="Haberer G."/>
            <person name="Fujisawa M."/>
            <person name="Hosokawa S."/>
            <person name="Ito Y."/>
            <person name="Ikawa H."/>
            <person name="Shibata M."/>
            <person name="Yamamoto M."/>
            <person name="Bruskiewich R.M."/>
            <person name="Hoen D.R."/>
            <person name="Bureau TE."/>
            <person name="Namiki N."/>
            <person name="Ohyanagi H."/>
            <person name="Sakai Y."/>
            <person name="Nobushima S."/>
            <person name="Sakata K."/>
            <person name="Barrero R.A."/>
            <person name="Sato Y."/>
            <person name="Souvorov A."/>
            <person name="Smith-White B."/>
            <person name="Tatusova T."/>
            <person name="An S."/>
            <person name="An G."/>
            <person name="OOta S."/>
            <person name="Fuks G."/>
            <person name="Messing J."/>
            <person name="Christie K.R."/>
            <person name="Lieberherr D."/>
            <person name="Kim H."/>
            <person name="Zuccolo A."/>
            <person name="Wing R.A."/>
            <person name="Nobuta K."/>
            <person name="Green P.J."/>
            <person name="Lu C."/>
            <person name="Meyers BC."/>
            <person name="Chaparro C."/>
            <person name="Piegu B."/>
            <person name="Panaud O."/>
            <person name="Echeverria M."/>
        </authorList>
    </citation>
    <scope>NUCLEOTIDE SEQUENCE</scope>
</reference>
<reference evidence="3" key="4">
    <citation type="journal article" date="2007" name="Genome Res.">
        <title>Curated Genome Annotation of Oryza sativa ssp. japonica and Comparative Genome Analysis with Arabidopsis thaliana.</title>
        <authorList>
            <consortium name="The Rice Annotation Project (RAP)"/>
            <person name="Itoh T."/>
            <person name="Tanaka T."/>
            <person name="Barrero R.A."/>
            <person name="Yamasaki C."/>
            <person name="Fujii Y."/>
            <person name="Hilton P.B."/>
            <person name="Antonio B.A."/>
            <person name="Aono H."/>
            <person name="Apweiler R."/>
            <person name="Bruskiewich R."/>
            <person name="Bureau T."/>
            <person name="Burr F."/>
            <person name="Costa de Oliveira A."/>
            <person name="Fuks G."/>
            <person name="Habara T."/>
            <person name="Haberer G."/>
            <person name="Han B."/>
            <person name="Harada E."/>
            <person name="Hiraki A.T."/>
            <person name="Hirochika H."/>
            <person name="Hoen D."/>
            <person name="Hokari H."/>
            <person name="Hosokawa S."/>
            <person name="Hsing Y."/>
            <person name="Ikawa H."/>
            <person name="Ikeo K."/>
            <person name="Imanishi T."/>
            <person name="Ito Y."/>
            <person name="Jaiswal P."/>
            <person name="Kanno M."/>
            <person name="Kawahara Y."/>
            <person name="Kawamura T."/>
            <person name="Kawashima H."/>
            <person name="Khurana J.P."/>
            <person name="Kikuchi S."/>
            <person name="Komatsu S."/>
            <person name="Koyanagi K.O."/>
            <person name="Kubooka H."/>
            <person name="Lieberherr D."/>
            <person name="Lin Y.C."/>
            <person name="Lonsdale D."/>
            <person name="Matsumoto T."/>
            <person name="Matsuya A."/>
            <person name="McCombie W.R."/>
            <person name="Messing J."/>
            <person name="Miyao A."/>
            <person name="Mulder N."/>
            <person name="Nagamura Y."/>
            <person name="Nam J."/>
            <person name="Namiki N."/>
            <person name="Numa H."/>
            <person name="Nurimoto S."/>
            <person name="O'donovan C."/>
            <person name="Ohyanagi H."/>
            <person name="Okido T."/>
            <person name="Oota S."/>
            <person name="Osato N."/>
            <person name="Palmer L.E."/>
            <person name="Quetier F."/>
            <person name="Raghuvanshi S."/>
            <person name="Saichi N."/>
            <person name="Sakai H."/>
            <person name="Sakai Y."/>
            <person name="Sakata K."/>
            <person name="Sakurai T."/>
            <person name="Sato F."/>
            <person name="Sato Y."/>
            <person name="Schoof H."/>
            <person name="Seki M."/>
            <person name="Shibata M."/>
            <person name="Shimizu Y."/>
            <person name="Shinozaki K."/>
            <person name="Shinso Y."/>
            <person name="Singh N.K."/>
            <person name="Smith-White B."/>
            <person name="Takeda J."/>
            <person name="Tanino M."/>
            <person name="Tatusova T."/>
            <person name="Thongjuea S."/>
            <person name="Todokoro F."/>
            <person name="Tsugane M."/>
            <person name="Tyagi A.K."/>
            <person name="Vanavichit A."/>
            <person name="Wang A."/>
            <person name="Wing R.A."/>
            <person name="Yamaguchi K."/>
            <person name="Yamamoto M."/>
            <person name="Yamamoto N."/>
            <person name="Yu Y."/>
            <person name="Zhang H."/>
            <person name="Zhao Q."/>
            <person name="Higo K."/>
            <person name="Burr B."/>
            <person name="Gojobori T."/>
            <person name="Sasaki T."/>
        </authorList>
    </citation>
    <scope>NUCLEOTIDE SEQUENCE</scope>
</reference>
<feature type="region of interest" description="Disordered" evidence="1">
    <location>
        <begin position="97"/>
        <end position="122"/>
    </location>
</feature>
<reference evidence="4" key="6">
    <citation type="journal article" date="2008" name="Nucleic Acids Res.">
        <title>The rice annotation project database (RAP-DB): 2008 update.</title>
        <authorList>
            <consortium name="The rice annotation project (RAP)"/>
        </authorList>
    </citation>
    <scope>GENOME REANNOTATION</scope>
    <source>
        <strain evidence="4">cv. Nipponbare</strain>
    </source>
</reference>
<reference evidence="3" key="7">
    <citation type="submission" date="2009-08" db="EMBL/GenBank/DDBJ databases">
        <title>Oryza sativa nipponbare(GA3) genomic DNA, chromosome 9.</title>
        <authorList>
            <consortium name="IRGSP(International Rice Genome Sequencing Project)"/>
        </authorList>
    </citation>
    <scope>NUCLEOTIDE SEQUENCE</scope>
</reference>
<reference evidence="2" key="1">
    <citation type="submission" date="2002-08" db="EMBL/GenBank/DDBJ databases">
        <title>Oryza sativa nipponbare(GA3) genomic DNA, chromosome 9, PAC clone:P0707C02.</title>
        <authorList>
            <person name="Sasaki T."/>
            <person name="Matsumoto T."/>
            <person name="Katayose Y."/>
        </authorList>
    </citation>
    <scope>NUCLEOTIDE SEQUENCE</scope>
</reference>
<evidence type="ECO:0000256" key="1">
    <source>
        <dbReference type="SAM" id="MobiDB-lite"/>
    </source>
</evidence>
<reference evidence="3" key="8">
    <citation type="submission" date="2009-08" db="EMBL/GenBank/DDBJ databases">
        <title>The Second Rice Annotation Project Meeting (RAP2).</title>
        <authorList>
            <consortium name="The Rice Annotation Project (RAP)"/>
        </authorList>
    </citation>
    <scope>NUCLEOTIDE SEQUENCE</scope>
</reference>
<protein>
    <submittedName>
        <fullName evidence="3">Os09g0415000 protein</fullName>
    </submittedName>
</protein>
<evidence type="ECO:0000313" key="3">
    <source>
        <dbReference type="EMBL" id="BAF25086.1"/>
    </source>
</evidence>
<dbReference type="EMBL" id="AP005636">
    <property type="protein sequence ID" value="BAD28905.1"/>
    <property type="molecule type" value="Genomic_DNA"/>
</dbReference>
<organism evidence="2 4">
    <name type="scientific">Oryza sativa subsp. japonica</name>
    <name type="common">Rice</name>
    <dbReference type="NCBI Taxonomy" id="39947"/>
    <lineage>
        <taxon>Eukaryota</taxon>
        <taxon>Viridiplantae</taxon>
        <taxon>Streptophyta</taxon>
        <taxon>Embryophyta</taxon>
        <taxon>Tracheophyta</taxon>
        <taxon>Spermatophyta</taxon>
        <taxon>Magnoliopsida</taxon>
        <taxon>Liliopsida</taxon>
        <taxon>Poales</taxon>
        <taxon>Poaceae</taxon>
        <taxon>BOP clade</taxon>
        <taxon>Oryzoideae</taxon>
        <taxon>Oryzeae</taxon>
        <taxon>Oryzinae</taxon>
        <taxon>Oryza</taxon>
        <taxon>Oryza sativa</taxon>
    </lineage>
</organism>
<reference evidence="3 4" key="2">
    <citation type="journal article" date="2005" name="Nature">
        <title>The map-based sequence of the rice genome.</title>
        <authorList>
            <consortium name="International rice genome sequencing project (IRGSP)"/>
            <person name="Matsumoto T."/>
            <person name="Wu J."/>
            <person name="Kanamori H."/>
            <person name="Katayose Y."/>
            <person name="Fujisawa M."/>
            <person name="Namiki N."/>
            <person name="Mizuno H."/>
            <person name="Yamamoto K."/>
            <person name="Antonio B.A."/>
            <person name="Baba T."/>
            <person name="Sakata K."/>
            <person name="Nagamura Y."/>
            <person name="Aoki H."/>
            <person name="Arikawa K."/>
            <person name="Arita K."/>
            <person name="Bito T."/>
            <person name="Chiden Y."/>
            <person name="Fujitsuka N."/>
            <person name="Fukunaka R."/>
            <person name="Hamada M."/>
            <person name="Harada C."/>
            <person name="Hayashi A."/>
            <person name="Hijishita S."/>
            <person name="Honda M."/>
            <person name="Hosokawa S."/>
            <person name="Ichikawa Y."/>
            <person name="Idonuma A."/>
            <person name="Iijima M."/>
            <person name="Ikeda M."/>
            <person name="Ikeno M."/>
            <person name="Ito K."/>
            <person name="Ito S."/>
            <person name="Ito T."/>
            <person name="Ito Y."/>
            <person name="Ito Y."/>
            <person name="Iwabuchi A."/>
            <person name="Kamiya K."/>
            <person name="Karasawa W."/>
            <person name="Kurita K."/>
            <person name="Katagiri S."/>
            <person name="Kikuta A."/>
            <person name="Kobayashi H."/>
            <person name="Kobayashi N."/>
            <person name="Machita K."/>
            <person name="Maehara T."/>
            <person name="Masukawa M."/>
            <person name="Mizubayashi T."/>
            <person name="Mukai Y."/>
            <person name="Nagasaki H."/>
            <person name="Nagata Y."/>
            <person name="Naito S."/>
            <person name="Nakashima M."/>
            <person name="Nakama Y."/>
            <person name="Nakamichi Y."/>
            <person name="Nakamura M."/>
            <person name="Meguro A."/>
            <person name="Negishi M."/>
            <person name="Ohta I."/>
            <person name="Ohta T."/>
            <person name="Okamoto M."/>
            <person name="Ono N."/>
            <person name="Saji S."/>
            <person name="Sakaguchi M."/>
            <person name="Sakai K."/>
            <person name="Shibata M."/>
            <person name="Shimokawa T."/>
            <person name="Song J."/>
            <person name="Takazaki Y."/>
            <person name="Terasawa K."/>
            <person name="Tsugane M."/>
            <person name="Tsuji K."/>
            <person name="Ueda S."/>
            <person name="Waki K."/>
            <person name="Yamagata H."/>
            <person name="Yamamoto M."/>
            <person name="Yamamoto S."/>
            <person name="Yamane H."/>
            <person name="Yoshiki S."/>
            <person name="Yoshihara R."/>
            <person name="Yukawa K."/>
            <person name="Zhong H."/>
            <person name="Yano M."/>
            <person name="Yuan Q."/>
            <person name="Ouyang S."/>
            <person name="Liu J."/>
            <person name="Jones K.M."/>
            <person name="Gansberger K."/>
            <person name="Moffat K."/>
            <person name="Hill J."/>
            <person name="Bera J."/>
            <person name="Fadrosh D."/>
            <person name="Jin S."/>
            <person name="Johri S."/>
            <person name="Kim M."/>
            <person name="Overton L."/>
            <person name="Reardon M."/>
            <person name="Tsitrin T."/>
            <person name="Vuong H."/>
            <person name="Weaver B."/>
            <person name="Ciecko A."/>
            <person name="Tallon L."/>
            <person name="Jackson J."/>
            <person name="Pai G."/>
            <person name="Aken S.V."/>
            <person name="Utterback T."/>
            <person name="Reidmuller S."/>
            <person name="Feldblyum T."/>
            <person name="Hsiao J."/>
            <person name="Zismann V."/>
            <person name="Iobst S."/>
            <person name="de Vazeille A.R."/>
            <person name="Buell C.R."/>
            <person name="Ying K."/>
            <person name="Li Y."/>
            <person name="Lu T."/>
            <person name="Huang Y."/>
            <person name="Zhao Q."/>
            <person name="Feng Q."/>
            <person name="Zhang L."/>
            <person name="Zhu J."/>
            <person name="Weng Q."/>
            <person name="Mu J."/>
            <person name="Lu Y."/>
            <person name="Fan D."/>
            <person name="Liu Y."/>
            <person name="Guan J."/>
            <person name="Zhang Y."/>
            <person name="Yu S."/>
            <person name="Liu X."/>
            <person name="Zhang Y."/>
            <person name="Hong G."/>
            <person name="Han B."/>
            <person name="Choisne N."/>
            <person name="Demange N."/>
            <person name="Orjeda G."/>
            <person name="Samain S."/>
            <person name="Cattolico L."/>
            <person name="Pelletier E."/>
            <person name="Couloux A."/>
            <person name="Segurens B."/>
            <person name="Wincker P."/>
            <person name="D'Hont A."/>
            <person name="Scarpelli C."/>
            <person name="Weissenbach J."/>
            <person name="Salanoubat M."/>
            <person name="Quetier F."/>
            <person name="Yu Y."/>
            <person name="Kim H.R."/>
            <person name="Rambo T."/>
            <person name="Currie J."/>
            <person name="Collura K."/>
            <person name="Luo M."/>
            <person name="Yang T."/>
            <person name="Ammiraju J.S.S."/>
            <person name="Engler F."/>
            <person name="Soderlund C."/>
            <person name="Wing R.A."/>
            <person name="Palmer L.E."/>
            <person name="de la Bastide M."/>
            <person name="Spiegel L."/>
            <person name="Nascimento L."/>
            <person name="Zutavern T."/>
            <person name="O'Shaughnessy A."/>
            <person name="Dike S."/>
            <person name="Dedhia N."/>
            <person name="Preston R."/>
            <person name="Balija V."/>
            <person name="McCombie W.R."/>
            <person name="Chow T."/>
            <person name="Chen H."/>
            <person name="Chung M."/>
            <person name="Chen C."/>
            <person name="Shaw J."/>
            <person name="Wu H."/>
            <person name="Hsiao K."/>
            <person name="Chao Y."/>
            <person name="Chu M."/>
            <person name="Cheng C."/>
            <person name="Hour A."/>
            <person name="Lee P."/>
            <person name="Lin S."/>
            <person name="Lin Y."/>
            <person name="Liou J."/>
            <person name="Liu S."/>
            <person name="Hsing Y."/>
            <person name="Raghuvanshi S."/>
            <person name="Mohanty A."/>
            <person name="Bharti A.K."/>
            <person name="Gaur A."/>
            <person name="Gupta V."/>
            <person name="Kumar D."/>
            <person name="Ravi V."/>
            <person name="Vij S."/>
            <person name="Kapur A."/>
            <person name="Khurana P."/>
            <person name="Khurana P."/>
            <person name="Khurana J.P."/>
            <person name="Tyagi A.K."/>
            <person name="Gaikwad K."/>
            <person name="Singh A."/>
            <person name="Dalal V."/>
            <person name="Srivastava S."/>
            <person name="Dixit A."/>
            <person name="Pal A.K."/>
            <person name="Ghazi I.A."/>
            <person name="Yadav M."/>
            <person name="Pandit A."/>
            <person name="Bhargava A."/>
            <person name="Sureshbabu K."/>
            <person name="Batra K."/>
            <person name="Sharma T.R."/>
            <person name="Mohapatra T."/>
            <person name="Singh N.K."/>
            <person name="Messing J."/>
            <person name="Nelson A.B."/>
            <person name="Fuks G."/>
            <person name="Kavchok S."/>
            <person name="Keizer G."/>
            <person name="Linton E."/>
            <person name="Llaca V."/>
            <person name="Song R."/>
            <person name="Tanyolac B."/>
            <person name="Young S."/>
            <person name="Ho-Il K."/>
            <person name="Hahn J.H."/>
            <person name="Sangsakoo G."/>
            <person name="Vanavichit A."/>
            <person name="de Mattos Luiz.A.T."/>
            <person name="Zimmer P.D."/>
            <person name="Malone G."/>
            <person name="Dellagostin O."/>
            <person name="de Oliveira A.C."/>
            <person name="Bevan M."/>
            <person name="Bancroft I."/>
            <person name="Minx P."/>
            <person name="Cordum H."/>
            <person name="Wilson R."/>
            <person name="Cheng Z."/>
            <person name="Jin W."/>
            <person name="Jiang J."/>
            <person name="Leong S.A."/>
            <person name="Iwama H."/>
            <person name="Gojobori T."/>
            <person name="Itoh T."/>
            <person name="Niimura Y."/>
            <person name="Fujii Y."/>
            <person name="Habara T."/>
            <person name="Sakai H."/>
            <person name="Sato Y."/>
            <person name="Wilson G."/>
            <person name="Kumar K."/>
            <person name="McCouch S."/>
            <person name="Juretic N."/>
            <person name="Hoen D."/>
            <person name="Wright S."/>
            <person name="Bruskiewich R."/>
            <person name="Bureau T."/>
            <person name="Miyao A."/>
            <person name="Hirochika H."/>
            <person name="Nishikawa T."/>
            <person name="Kadowaki K."/>
            <person name="Sugiura M."/>
            <person name="Burr B."/>
            <person name="Sasaki T."/>
        </authorList>
    </citation>
    <scope>NUCLEOTIDE SEQUENCE [LARGE SCALE GENOMIC DNA]</scope>
    <source>
        <strain evidence="4">cv. Nipponbare</strain>
    </source>
</reference>